<reference evidence="1 2" key="1">
    <citation type="journal article" date="2014" name="Int. J. Syst. Evol. Microbiol.">
        <title>Complete genome sequence of Corynebacterium casei LMG S-19264T (=DSM 44701T), isolated from a smear-ripened cheese.</title>
        <authorList>
            <consortium name="US DOE Joint Genome Institute (JGI-PGF)"/>
            <person name="Walter F."/>
            <person name="Albersmeier A."/>
            <person name="Kalinowski J."/>
            <person name="Ruckert C."/>
        </authorList>
    </citation>
    <scope>NUCLEOTIDE SEQUENCE [LARGE SCALE GENOMIC DNA]</scope>
    <source>
        <strain evidence="1 2">NBRC 114545</strain>
    </source>
</reference>
<dbReference type="Proteomes" id="UP001157039">
    <property type="component" value="Unassembled WGS sequence"/>
</dbReference>
<dbReference type="AlphaFoldDB" id="A0AA38CYR7"/>
<evidence type="ECO:0000313" key="2">
    <source>
        <dbReference type="Proteomes" id="UP001157039"/>
    </source>
</evidence>
<name>A0AA38CYR7_9ENTE</name>
<evidence type="ECO:0000313" key="1">
    <source>
        <dbReference type="EMBL" id="GMA71832.1"/>
    </source>
</evidence>
<organism evidence="1 2">
    <name type="scientific">Tetragenococcus osmophilus</name>
    <dbReference type="NCBI Taxonomy" id="526944"/>
    <lineage>
        <taxon>Bacteria</taxon>
        <taxon>Bacillati</taxon>
        <taxon>Bacillota</taxon>
        <taxon>Bacilli</taxon>
        <taxon>Lactobacillales</taxon>
        <taxon>Enterococcaceae</taxon>
        <taxon>Tetragenococcus</taxon>
    </lineage>
</organism>
<protein>
    <submittedName>
        <fullName evidence="1">Uncharacterized protein</fullName>
    </submittedName>
</protein>
<comment type="caution">
    <text evidence="1">The sequence shown here is derived from an EMBL/GenBank/DDBJ whole genome shotgun (WGS) entry which is preliminary data.</text>
</comment>
<proteinExistence type="predicted"/>
<accession>A0AA38CYR7</accession>
<dbReference type="EMBL" id="BSUW01000001">
    <property type="protein sequence ID" value="GMA71832.1"/>
    <property type="molecule type" value="Genomic_DNA"/>
</dbReference>
<gene>
    <name evidence="1" type="ORF">GCM10025885_08810</name>
</gene>
<sequence>MDKAQRSVAQKMGLKHGERAYLHRVPADSLKTLELPELDMTEFLNGEYDYMTCLQKVKRI</sequence>
<dbReference type="RefSeq" id="WP_227874518.1">
    <property type="nucleotide sequence ID" value="NZ_BSUW01000001.1"/>
</dbReference>